<dbReference type="Proteomes" id="UP001597467">
    <property type="component" value="Unassembled WGS sequence"/>
</dbReference>
<dbReference type="PROSITE" id="PS51257">
    <property type="entry name" value="PROKAR_LIPOPROTEIN"/>
    <property type="match status" value="1"/>
</dbReference>
<name>A0ABW5K5C9_9FLAO</name>
<dbReference type="RefSeq" id="WP_379904963.1">
    <property type="nucleotide sequence ID" value="NZ_JBHULM010000011.1"/>
</dbReference>
<sequence length="160" mass="18586">MKHLIYISFLLLFVSCYNKNTPKKPDNLIAKDKMVTVLVDMSLYNSAKGVNKKVLENRGVKLKEQIYAKHEIDSAQFAASNYYYTYNTEEYEEIYTQVKDSLNQLKKKYKALDVVESKQKKVQDSIKRSKLNSVAKKNYLSQPLKAAVSKKEQKRTEKSN</sequence>
<feature type="domain" description="DUF4296" evidence="1">
    <location>
        <begin position="25"/>
        <end position="107"/>
    </location>
</feature>
<organism evidence="2 3">
    <name type="scientific">Lacinutrix gracilariae</name>
    <dbReference type="NCBI Taxonomy" id="1747198"/>
    <lineage>
        <taxon>Bacteria</taxon>
        <taxon>Pseudomonadati</taxon>
        <taxon>Bacteroidota</taxon>
        <taxon>Flavobacteriia</taxon>
        <taxon>Flavobacteriales</taxon>
        <taxon>Flavobacteriaceae</taxon>
        <taxon>Lacinutrix</taxon>
    </lineage>
</organism>
<gene>
    <name evidence="2" type="ORF">ACFSSB_13070</name>
</gene>
<dbReference type="Pfam" id="PF14129">
    <property type="entry name" value="DUF4296"/>
    <property type="match status" value="1"/>
</dbReference>
<evidence type="ECO:0000313" key="3">
    <source>
        <dbReference type="Proteomes" id="UP001597467"/>
    </source>
</evidence>
<reference evidence="3" key="1">
    <citation type="journal article" date="2019" name="Int. J. Syst. Evol. Microbiol.">
        <title>The Global Catalogue of Microorganisms (GCM) 10K type strain sequencing project: providing services to taxonomists for standard genome sequencing and annotation.</title>
        <authorList>
            <consortium name="The Broad Institute Genomics Platform"/>
            <consortium name="The Broad Institute Genome Sequencing Center for Infectious Disease"/>
            <person name="Wu L."/>
            <person name="Ma J."/>
        </authorList>
    </citation>
    <scope>NUCLEOTIDE SEQUENCE [LARGE SCALE GENOMIC DNA]</scope>
    <source>
        <strain evidence="3">KCTC 42808</strain>
    </source>
</reference>
<comment type="caution">
    <text evidence="2">The sequence shown here is derived from an EMBL/GenBank/DDBJ whole genome shotgun (WGS) entry which is preliminary data.</text>
</comment>
<evidence type="ECO:0000259" key="1">
    <source>
        <dbReference type="Pfam" id="PF14129"/>
    </source>
</evidence>
<accession>A0ABW5K5C9</accession>
<dbReference type="EMBL" id="JBHULM010000011">
    <property type="protein sequence ID" value="MFD2543258.1"/>
    <property type="molecule type" value="Genomic_DNA"/>
</dbReference>
<dbReference type="InterPro" id="IPR025381">
    <property type="entry name" value="DUF4296"/>
</dbReference>
<proteinExistence type="predicted"/>
<keyword evidence="3" id="KW-1185">Reference proteome</keyword>
<protein>
    <submittedName>
        <fullName evidence="2">DUF4296 domain-containing protein</fullName>
    </submittedName>
</protein>
<evidence type="ECO:0000313" key="2">
    <source>
        <dbReference type="EMBL" id="MFD2543258.1"/>
    </source>
</evidence>